<organism evidence="3 4">
    <name type="scientific">Phenylobacterium soli</name>
    <dbReference type="NCBI Taxonomy" id="2170551"/>
    <lineage>
        <taxon>Bacteria</taxon>
        <taxon>Pseudomonadati</taxon>
        <taxon>Pseudomonadota</taxon>
        <taxon>Alphaproteobacteria</taxon>
        <taxon>Caulobacterales</taxon>
        <taxon>Caulobacteraceae</taxon>
        <taxon>Phenylobacterium</taxon>
    </lineage>
</organism>
<proteinExistence type="predicted"/>
<feature type="compositionally biased region" description="Low complexity" evidence="1">
    <location>
        <begin position="245"/>
        <end position="261"/>
    </location>
</feature>
<comment type="caution">
    <text evidence="3">The sequence shown here is derived from an EMBL/GenBank/DDBJ whole genome shotgun (WGS) entry which is preliminary data.</text>
</comment>
<sequence>MKFLSLALLMSGGSFVVVQKSMTGAVRKASAEAAAKAQPQAQPTVQVLVAAEPLAAGSILKAGQVRWQAWPANAPTNGYLTQANARLEQMTGAVVRANLEPGEPLTAARVVQPGQRGVMAAVLQPGYRAVTVNITAATGVAGFVVPGDRVDLILSRDLGARQFVSETVLQDVRVLAMDQRDADAKKGALVAQTATLEVSPKGAEIIAVTGQLGTLSLALRSLAEPGTPVPLVRTVTHTSAADATGGASPRPGPSAAAAAARPRVARSSSAIVQVFRGGQAAPMTAAFPTGGAQ</sequence>
<dbReference type="Gene3D" id="3.90.1210.10">
    <property type="entry name" value="Antifreeze-like/N-acetylneuraminic acid synthase C-terminal domain"/>
    <property type="match status" value="1"/>
</dbReference>
<dbReference type="SMART" id="SM00858">
    <property type="entry name" value="SAF"/>
    <property type="match status" value="1"/>
</dbReference>
<dbReference type="InterPro" id="IPR031571">
    <property type="entry name" value="RcpC_dom"/>
</dbReference>
<dbReference type="RefSeq" id="WP_111530386.1">
    <property type="nucleotide sequence ID" value="NZ_JBHRSG010000003.1"/>
</dbReference>
<evidence type="ECO:0000259" key="2">
    <source>
        <dbReference type="SMART" id="SM00858"/>
    </source>
</evidence>
<name>A0A328AEM0_9CAUL</name>
<evidence type="ECO:0000313" key="4">
    <source>
        <dbReference type="Proteomes" id="UP000249254"/>
    </source>
</evidence>
<dbReference type="InterPro" id="IPR013974">
    <property type="entry name" value="SAF"/>
</dbReference>
<dbReference type="Pfam" id="PF08666">
    <property type="entry name" value="SAF"/>
    <property type="match status" value="1"/>
</dbReference>
<dbReference type="Pfam" id="PF16976">
    <property type="entry name" value="RcpC"/>
    <property type="match status" value="1"/>
</dbReference>
<keyword evidence="4" id="KW-1185">Reference proteome</keyword>
<dbReference type="InterPro" id="IPR017592">
    <property type="entry name" value="Pilus_assmbl_Flp-typ_CpaB"/>
</dbReference>
<protein>
    <submittedName>
        <fullName evidence="3">Flp pilus assembly protein CpaB</fullName>
    </submittedName>
</protein>
<reference evidence="4" key="1">
    <citation type="submission" date="2018-05" db="EMBL/GenBank/DDBJ databases">
        <authorList>
            <person name="Li X."/>
        </authorList>
    </citation>
    <scope>NUCLEOTIDE SEQUENCE [LARGE SCALE GENOMIC DNA]</scope>
    <source>
        <strain evidence="4">LX32</strain>
    </source>
</reference>
<evidence type="ECO:0000313" key="3">
    <source>
        <dbReference type="EMBL" id="RAK51824.1"/>
    </source>
</evidence>
<feature type="domain" description="SAF" evidence="2">
    <location>
        <begin position="45"/>
        <end position="111"/>
    </location>
</feature>
<gene>
    <name evidence="3" type="primary">cpaB</name>
    <name evidence="3" type="ORF">DJ017_18580</name>
</gene>
<dbReference type="CDD" id="cd11614">
    <property type="entry name" value="SAF_CpaB_FlgA_like"/>
    <property type="match status" value="1"/>
</dbReference>
<dbReference type="EMBL" id="QFYQ01000002">
    <property type="protein sequence ID" value="RAK51824.1"/>
    <property type="molecule type" value="Genomic_DNA"/>
</dbReference>
<accession>A0A328AEM0</accession>
<dbReference type="AlphaFoldDB" id="A0A328AEM0"/>
<dbReference type="Proteomes" id="UP000249254">
    <property type="component" value="Unassembled WGS sequence"/>
</dbReference>
<feature type="region of interest" description="Disordered" evidence="1">
    <location>
        <begin position="240"/>
        <end position="261"/>
    </location>
</feature>
<dbReference type="OrthoDB" id="163768at2"/>
<dbReference type="NCBIfam" id="TIGR03177">
    <property type="entry name" value="pilus_cpaB"/>
    <property type="match status" value="1"/>
</dbReference>
<evidence type="ECO:0000256" key="1">
    <source>
        <dbReference type="SAM" id="MobiDB-lite"/>
    </source>
</evidence>